<dbReference type="Pfam" id="PF00132">
    <property type="entry name" value="Hexapep"/>
    <property type="match status" value="1"/>
</dbReference>
<reference evidence="1" key="1">
    <citation type="submission" date="2020-11" db="EMBL/GenBank/DDBJ databases">
        <authorList>
            <person name="Konstantinou D."/>
            <person name="Gkelis S."/>
            <person name="Popin R."/>
            <person name="Fewer D."/>
            <person name="Sivonen K."/>
        </authorList>
    </citation>
    <scope>NUCLEOTIDE SEQUENCE</scope>
    <source>
        <strain evidence="1">TAU-MAC 1115</strain>
    </source>
</reference>
<dbReference type="PANTHER" id="PTHR43300">
    <property type="entry name" value="ACETYLTRANSFERASE"/>
    <property type="match status" value="1"/>
</dbReference>
<protein>
    <submittedName>
        <fullName evidence="1">Acyltransferase</fullName>
    </submittedName>
</protein>
<comment type="caution">
    <text evidence="1">The sequence shown here is derived from an EMBL/GenBank/DDBJ whole genome shotgun (WGS) entry which is preliminary data.</text>
</comment>
<dbReference type="PANTHER" id="PTHR43300:SF11">
    <property type="entry name" value="ACETYLTRANSFERASE RV3034C-RELATED"/>
    <property type="match status" value="1"/>
</dbReference>
<accession>A0A947GFZ0</accession>
<dbReference type="RefSeq" id="WP_215607661.1">
    <property type="nucleotide sequence ID" value="NZ_JADOES010000005.1"/>
</dbReference>
<keyword evidence="1" id="KW-0808">Transferase</keyword>
<gene>
    <name evidence="1" type="ORF">IXB50_04040</name>
</gene>
<dbReference type="Gene3D" id="2.160.10.10">
    <property type="entry name" value="Hexapeptide repeat proteins"/>
    <property type="match status" value="1"/>
</dbReference>
<keyword evidence="2" id="KW-1185">Reference proteome</keyword>
<dbReference type="GO" id="GO:0016746">
    <property type="term" value="F:acyltransferase activity"/>
    <property type="evidence" value="ECO:0007669"/>
    <property type="project" value="UniProtKB-KW"/>
</dbReference>
<keyword evidence="1" id="KW-0012">Acyltransferase</keyword>
<evidence type="ECO:0000313" key="2">
    <source>
        <dbReference type="Proteomes" id="UP000717364"/>
    </source>
</evidence>
<name>A0A947GFZ0_9CYAN</name>
<proteinExistence type="predicted"/>
<dbReference type="Proteomes" id="UP000717364">
    <property type="component" value="Unassembled WGS sequence"/>
</dbReference>
<reference evidence="1" key="2">
    <citation type="journal article" date="2021" name="Mar. Drugs">
        <title>Genome Reduction and Secondary Metabolism of the Marine Sponge-Associated Cyanobacterium Leptothoe.</title>
        <authorList>
            <person name="Konstantinou D."/>
            <person name="Popin R.V."/>
            <person name="Fewer D.P."/>
            <person name="Sivonen K."/>
            <person name="Gkelis S."/>
        </authorList>
    </citation>
    <scope>NUCLEOTIDE SEQUENCE</scope>
    <source>
        <strain evidence="1">TAU-MAC 1115</strain>
    </source>
</reference>
<dbReference type="InterPro" id="IPR050179">
    <property type="entry name" value="Trans_hexapeptide_repeat"/>
</dbReference>
<dbReference type="CDD" id="cd04647">
    <property type="entry name" value="LbH_MAT_like"/>
    <property type="match status" value="1"/>
</dbReference>
<dbReference type="InterPro" id="IPR011004">
    <property type="entry name" value="Trimer_LpxA-like_sf"/>
</dbReference>
<dbReference type="GO" id="GO:0031470">
    <property type="term" value="C:carboxysome"/>
    <property type="evidence" value="ECO:0007669"/>
    <property type="project" value="UniProtKB-ARBA"/>
</dbReference>
<dbReference type="GO" id="GO:0043886">
    <property type="term" value="F:structural constituent of carboxysome shell"/>
    <property type="evidence" value="ECO:0007669"/>
    <property type="project" value="UniProtKB-ARBA"/>
</dbReference>
<sequence length="192" mass="21056">MLKLIAQKCKLIIDFFLGFIEAFIRGNHSELAVCLRRIVYKTECFIDTNVLITNKNNFKSGNKSCLYHACYILNTHGTFSIGDNSHLAAFCYVNVCHGTVSIGNDVAIGPGTKVIAYSNHYNFGKKVTEERVIKNIVIKNNVFIGANCTILPGSIINENVVVGAGAIIKGALEANSIYAGVPCKKIKSSWYE</sequence>
<evidence type="ECO:0000313" key="1">
    <source>
        <dbReference type="EMBL" id="MBT9314590.1"/>
    </source>
</evidence>
<organism evidence="1 2">
    <name type="scientific">Leptothoe spongobia TAU-MAC 1115</name>
    <dbReference type="NCBI Taxonomy" id="1967444"/>
    <lineage>
        <taxon>Bacteria</taxon>
        <taxon>Bacillati</taxon>
        <taxon>Cyanobacteriota</taxon>
        <taxon>Cyanophyceae</taxon>
        <taxon>Nodosilineales</taxon>
        <taxon>Cymatolegaceae</taxon>
        <taxon>Leptothoe</taxon>
        <taxon>Leptothoe spongobia</taxon>
    </lineage>
</organism>
<dbReference type="AlphaFoldDB" id="A0A947GFZ0"/>
<dbReference type="SUPFAM" id="SSF51161">
    <property type="entry name" value="Trimeric LpxA-like enzymes"/>
    <property type="match status" value="1"/>
</dbReference>
<dbReference type="InterPro" id="IPR001451">
    <property type="entry name" value="Hexapep"/>
</dbReference>
<dbReference type="EMBL" id="JADOES010000005">
    <property type="protein sequence ID" value="MBT9314590.1"/>
    <property type="molecule type" value="Genomic_DNA"/>
</dbReference>